<feature type="signal peptide" evidence="1">
    <location>
        <begin position="1"/>
        <end position="39"/>
    </location>
</feature>
<dbReference type="EMBL" id="CATQJL010000001">
    <property type="protein sequence ID" value="CAJ0590152.1"/>
    <property type="molecule type" value="Genomic_DNA"/>
</dbReference>
<comment type="caution">
    <text evidence="2">The sequence shown here is derived from an EMBL/GenBank/DDBJ whole genome shotgun (WGS) entry which is preliminary data.</text>
</comment>
<evidence type="ECO:0000256" key="1">
    <source>
        <dbReference type="SAM" id="SignalP"/>
    </source>
</evidence>
<protein>
    <submittedName>
        <fullName evidence="2">Uncharacterized protein</fullName>
    </submittedName>
</protein>
<reference evidence="2" key="1">
    <citation type="submission" date="2023-07" db="EMBL/GenBank/DDBJ databases">
        <authorList>
            <consortium name="CYATHOMIX"/>
        </authorList>
    </citation>
    <scope>NUCLEOTIDE SEQUENCE</scope>
    <source>
        <strain evidence="2">N/A</strain>
    </source>
</reference>
<keyword evidence="3" id="KW-1185">Reference proteome</keyword>
<dbReference type="AlphaFoldDB" id="A0AA36GDK6"/>
<organism evidence="2 3">
    <name type="scientific">Cylicocyclus nassatus</name>
    <name type="common">Nematode worm</name>
    <dbReference type="NCBI Taxonomy" id="53992"/>
    <lineage>
        <taxon>Eukaryota</taxon>
        <taxon>Metazoa</taxon>
        <taxon>Ecdysozoa</taxon>
        <taxon>Nematoda</taxon>
        <taxon>Chromadorea</taxon>
        <taxon>Rhabditida</taxon>
        <taxon>Rhabditina</taxon>
        <taxon>Rhabditomorpha</taxon>
        <taxon>Strongyloidea</taxon>
        <taxon>Strongylidae</taxon>
        <taxon>Cylicocyclus</taxon>
    </lineage>
</organism>
<gene>
    <name evidence="2" type="ORF">CYNAS_LOCUS2135</name>
</gene>
<evidence type="ECO:0000313" key="3">
    <source>
        <dbReference type="Proteomes" id="UP001176961"/>
    </source>
</evidence>
<evidence type="ECO:0000313" key="2">
    <source>
        <dbReference type="EMBL" id="CAJ0590152.1"/>
    </source>
</evidence>
<dbReference type="Proteomes" id="UP001176961">
    <property type="component" value="Unassembled WGS sequence"/>
</dbReference>
<feature type="chain" id="PRO_5041311614" evidence="1">
    <location>
        <begin position="40"/>
        <end position="101"/>
    </location>
</feature>
<proteinExistence type="predicted"/>
<name>A0AA36GDK6_CYLNA</name>
<sequence length="101" mass="10947">MSCIASEFYASVGYGKTEKKQVMNALIFLLALVLVACSADEACKSNAGCKDGCVCKNGICGSCKRCPMNHPGYGMMLIRDEVGCKDVEYRNEDNCPLMKCV</sequence>
<accession>A0AA36GDK6</accession>
<keyword evidence="1" id="KW-0732">Signal</keyword>